<dbReference type="EMBL" id="NMUH01007490">
    <property type="protein sequence ID" value="MQM17352.1"/>
    <property type="molecule type" value="Genomic_DNA"/>
</dbReference>
<comment type="caution">
    <text evidence="1">The sequence shown here is derived from an EMBL/GenBank/DDBJ whole genome shotgun (WGS) entry which is preliminary data.</text>
</comment>
<proteinExistence type="predicted"/>
<accession>A0A843XDI9</accession>
<dbReference type="AlphaFoldDB" id="A0A843XDI9"/>
<evidence type="ECO:0000313" key="2">
    <source>
        <dbReference type="Proteomes" id="UP000652761"/>
    </source>
</evidence>
<evidence type="ECO:0000313" key="1">
    <source>
        <dbReference type="EMBL" id="MQM17352.1"/>
    </source>
</evidence>
<name>A0A843XDI9_COLES</name>
<sequence length="410" mass="45367">MPVIVRIPGICTERKSFLPISAVKRPSFKNMPIIQVASQRRLRVLIGNLSLQALMTPHTIFVNLPAPIEGSTMQIVLTHAKAKSLAQSIAQGVVPLSMFKAIQSLGTVPSLSLPIQPVGLPTFSLSIISRELPLALETPMEANASLLLPPTLPVEFPTPSFNYLSRELPLLNLSTPVEATPMQIVLTHFDAKSLAQSTTQGACPLLCHTMHSLDTVPLLLLLTLPVALPTFSLNFIPRDLSLFIEFSSEVNNFPLIFESRSIQGRRARPSARWARFVRRYLRVPPAPKPKLDRRARQKARGPSPPSLFESSFILLSTSPWVLHIPSPWEAFYFHLFYDPLAYTGHRAHFCPSSAPRGTSFSTLRCAPFQSAPRGPRFSAFHLRVSILIGSFDTSRIAFGASVPMHSLKFE</sequence>
<dbReference type="Proteomes" id="UP000652761">
    <property type="component" value="Unassembled WGS sequence"/>
</dbReference>
<organism evidence="1 2">
    <name type="scientific">Colocasia esculenta</name>
    <name type="common">Wild taro</name>
    <name type="synonym">Arum esculentum</name>
    <dbReference type="NCBI Taxonomy" id="4460"/>
    <lineage>
        <taxon>Eukaryota</taxon>
        <taxon>Viridiplantae</taxon>
        <taxon>Streptophyta</taxon>
        <taxon>Embryophyta</taxon>
        <taxon>Tracheophyta</taxon>
        <taxon>Spermatophyta</taxon>
        <taxon>Magnoliopsida</taxon>
        <taxon>Liliopsida</taxon>
        <taxon>Araceae</taxon>
        <taxon>Aroideae</taxon>
        <taxon>Colocasieae</taxon>
        <taxon>Colocasia</taxon>
    </lineage>
</organism>
<keyword evidence="2" id="KW-1185">Reference proteome</keyword>
<protein>
    <submittedName>
        <fullName evidence="1">Uncharacterized protein</fullName>
    </submittedName>
</protein>
<gene>
    <name evidence="1" type="ORF">Taro_050329</name>
</gene>
<reference evidence="1" key="1">
    <citation type="submission" date="2017-07" db="EMBL/GenBank/DDBJ databases">
        <title>Taro Niue Genome Assembly and Annotation.</title>
        <authorList>
            <person name="Atibalentja N."/>
            <person name="Keating K."/>
            <person name="Fields C.J."/>
        </authorList>
    </citation>
    <scope>NUCLEOTIDE SEQUENCE</scope>
    <source>
        <strain evidence="1">Niue_2</strain>
        <tissue evidence="1">Leaf</tissue>
    </source>
</reference>